<evidence type="ECO:0000313" key="2">
    <source>
        <dbReference type="Proteomes" id="UP001291623"/>
    </source>
</evidence>
<dbReference type="AlphaFoldDB" id="A0AAE1QQA9"/>
<evidence type="ECO:0000313" key="1">
    <source>
        <dbReference type="EMBL" id="KAK4337775.1"/>
    </source>
</evidence>
<dbReference type="Proteomes" id="UP001291623">
    <property type="component" value="Unassembled WGS sequence"/>
</dbReference>
<accession>A0AAE1QQA9</accession>
<protein>
    <submittedName>
        <fullName evidence="1">Uncharacterized protein</fullName>
    </submittedName>
</protein>
<reference evidence="1" key="1">
    <citation type="submission" date="2023-12" db="EMBL/GenBank/DDBJ databases">
        <title>Genome assembly of Anisodus tanguticus.</title>
        <authorList>
            <person name="Wang Y.-J."/>
        </authorList>
    </citation>
    <scope>NUCLEOTIDE SEQUENCE</scope>
    <source>
        <strain evidence="1">KB-2021</strain>
        <tissue evidence="1">Leaf</tissue>
    </source>
</reference>
<dbReference type="EMBL" id="JAVYJV010000024">
    <property type="protein sequence ID" value="KAK4337775.1"/>
    <property type="molecule type" value="Genomic_DNA"/>
</dbReference>
<gene>
    <name evidence="1" type="ORF">RND71_042262</name>
</gene>
<keyword evidence="2" id="KW-1185">Reference proteome</keyword>
<proteinExistence type="predicted"/>
<organism evidence="1 2">
    <name type="scientific">Anisodus tanguticus</name>
    <dbReference type="NCBI Taxonomy" id="243964"/>
    <lineage>
        <taxon>Eukaryota</taxon>
        <taxon>Viridiplantae</taxon>
        <taxon>Streptophyta</taxon>
        <taxon>Embryophyta</taxon>
        <taxon>Tracheophyta</taxon>
        <taxon>Spermatophyta</taxon>
        <taxon>Magnoliopsida</taxon>
        <taxon>eudicotyledons</taxon>
        <taxon>Gunneridae</taxon>
        <taxon>Pentapetalae</taxon>
        <taxon>asterids</taxon>
        <taxon>lamiids</taxon>
        <taxon>Solanales</taxon>
        <taxon>Solanaceae</taxon>
        <taxon>Solanoideae</taxon>
        <taxon>Hyoscyameae</taxon>
        <taxon>Anisodus</taxon>
    </lineage>
</organism>
<sequence length="77" mass="9410">MARQLNHTLFRNPYHWTIQHENEILMNDDQNLSEDKFFILFQIKRLHLNYYDREDGKWTSRSVPPILAHHKCNIEST</sequence>
<comment type="caution">
    <text evidence="1">The sequence shown here is derived from an EMBL/GenBank/DDBJ whole genome shotgun (WGS) entry which is preliminary data.</text>
</comment>
<name>A0AAE1QQA9_9SOLA</name>